<dbReference type="SUPFAM" id="SSF53850">
    <property type="entry name" value="Periplasmic binding protein-like II"/>
    <property type="match status" value="1"/>
</dbReference>
<dbReference type="Gene3D" id="3.40.190.150">
    <property type="entry name" value="Bordetella uptake gene, domain 1"/>
    <property type="match status" value="1"/>
</dbReference>
<dbReference type="OrthoDB" id="7374750at2"/>
<dbReference type="InterPro" id="IPR005064">
    <property type="entry name" value="BUG"/>
</dbReference>
<evidence type="ECO:0000256" key="1">
    <source>
        <dbReference type="ARBA" id="ARBA00006987"/>
    </source>
</evidence>
<dbReference type="InterPro" id="IPR006311">
    <property type="entry name" value="TAT_signal"/>
</dbReference>
<keyword evidence="4" id="KW-1185">Reference proteome</keyword>
<protein>
    <submittedName>
        <fullName evidence="3">Tripartite-type tricarboxylate transporter receptor subunit TctC</fullName>
    </submittedName>
</protein>
<name>A0A2W7IR86_9PROT</name>
<evidence type="ECO:0000313" key="3">
    <source>
        <dbReference type="EMBL" id="PZW48617.1"/>
    </source>
</evidence>
<feature type="chain" id="PRO_5015909122" evidence="2">
    <location>
        <begin position="28"/>
        <end position="327"/>
    </location>
</feature>
<dbReference type="PANTHER" id="PTHR42928">
    <property type="entry name" value="TRICARBOXYLATE-BINDING PROTEIN"/>
    <property type="match status" value="1"/>
</dbReference>
<gene>
    <name evidence="3" type="ORF">C8P66_10431</name>
</gene>
<evidence type="ECO:0000313" key="4">
    <source>
        <dbReference type="Proteomes" id="UP000249688"/>
    </source>
</evidence>
<dbReference type="Pfam" id="PF03401">
    <property type="entry name" value="TctC"/>
    <property type="match status" value="1"/>
</dbReference>
<dbReference type="Proteomes" id="UP000249688">
    <property type="component" value="Unassembled WGS sequence"/>
</dbReference>
<accession>A0A2W7IR86</accession>
<dbReference type="PROSITE" id="PS51318">
    <property type="entry name" value="TAT"/>
    <property type="match status" value="1"/>
</dbReference>
<evidence type="ECO:0000256" key="2">
    <source>
        <dbReference type="SAM" id="SignalP"/>
    </source>
</evidence>
<comment type="caution">
    <text evidence="3">The sequence shown here is derived from an EMBL/GenBank/DDBJ whole genome shotgun (WGS) entry which is preliminary data.</text>
</comment>
<comment type="similarity">
    <text evidence="1">Belongs to the UPF0065 (bug) family.</text>
</comment>
<reference evidence="3 4" key="1">
    <citation type="submission" date="2018-06" db="EMBL/GenBank/DDBJ databases">
        <title>Genomic Encyclopedia of Archaeal and Bacterial Type Strains, Phase II (KMG-II): from individual species to whole genera.</title>
        <authorList>
            <person name="Goeker M."/>
        </authorList>
    </citation>
    <scope>NUCLEOTIDE SEQUENCE [LARGE SCALE GENOMIC DNA]</scope>
    <source>
        <strain evidence="3 4">DSM 24525</strain>
    </source>
</reference>
<dbReference type="Gene3D" id="3.40.190.10">
    <property type="entry name" value="Periplasmic binding protein-like II"/>
    <property type="match status" value="1"/>
</dbReference>
<feature type="signal peptide" evidence="2">
    <location>
        <begin position="1"/>
        <end position="27"/>
    </location>
</feature>
<dbReference type="EMBL" id="QKYU01000004">
    <property type="protein sequence ID" value="PZW48617.1"/>
    <property type="molecule type" value="Genomic_DNA"/>
</dbReference>
<dbReference type="PANTHER" id="PTHR42928:SF5">
    <property type="entry name" value="BLR1237 PROTEIN"/>
    <property type="match status" value="1"/>
</dbReference>
<keyword evidence="3" id="KW-0675">Receptor</keyword>
<dbReference type="CDD" id="cd07012">
    <property type="entry name" value="PBP2_Bug_TTT"/>
    <property type="match status" value="1"/>
</dbReference>
<keyword evidence="2" id="KW-0732">Signal</keyword>
<sequence>MSSITRRQFGGIALGAGLAAASHPASAEAWPNHPVTVIVPWPAGGSTDVLARSVTRRFSEQFGQAFVVENRSGASGNIGVAVVARATPDGHTLMITTNGPITNNTMLFKSMPYNPTTDLTPIALLAELPIVIAARSQAPYRTLQELVTYAKANPDKVNCGTPPLGSVAHLAVELLMHRTGIRLNLVPYRGSAPLTNDLLAGSVDMALDLVTTYLPHIQAGTVRALAVTSTAPIPQLPDTLPVQAQGVPDYQATGWISLLGPAGLPQEIVGRLNTASNTYLALDETKSLLAPLGLTPLGGTPADLTQRMVAEVEQWRPIIAAAGISIE</sequence>
<dbReference type="AlphaFoldDB" id="A0A2W7IR86"/>
<dbReference type="RefSeq" id="WP_111396956.1">
    <property type="nucleotide sequence ID" value="NZ_QKYU01000004.1"/>
</dbReference>
<dbReference type="PIRSF" id="PIRSF017082">
    <property type="entry name" value="YflP"/>
    <property type="match status" value="1"/>
</dbReference>
<organism evidence="3 4">
    <name type="scientific">Humitalea rosea</name>
    <dbReference type="NCBI Taxonomy" id="990373"/>
    <lineage>
        <taxon>Bacteria</taxon>
        <taxon>Pseudomonadati</taxon>
        <taxon>Pseudomonadota</taxon>
        <taxon>Alphaproteobacteria</taxon>
        <taxon>Acetobacterales</taxon>
        <taxon>Roseomonadaceae</taxon>
        <taxon>Humitalea</taxon>
    </lineage>
</organism>
<proteinExistence type="inferred from homology"/>
<dbReference type="InterPro" id="IPR042100">
    <property type="entry name" value="Bug_dom1"/>
</dbReference>